<dbReference type="SUPFAM" id="SSF48264">
    <property type="entry name" value="Cytochrome P450"/>
    <property type="match status" value="1"/>
</dbReference>
<dbReference type="GO" id="GO:0004497">
    <property type="term" value="F:monooxygenase activity"/>
    <property type="evidence" value="ECO:0007669"/>
    <property type="project" value="UniProtKB-KW"/>
</dbReference>
<keyword evidence="7 8" id="KW-0503">Monooxygenase</keyword>
<evidence type="ECO:0000313" key="9">
    <source>
        <dbReference type="EMBL" id="GJJ11034.1"/>
    </source>
</evidence>
<keyword evidence="3 8" id="KW-0349">Heme</keyword>
<keyword evidence="5 8" id="KW-0560">Oxidoreductase</keyword>
<dbReference type="Pfam" id="PF00067">
    <property type="entry name" value="p450"/>
    <property type="match status" value="2"/>
</dbReference>
<comment type="cofactor">
    <cofactor evidence="1">
        <name>heme</name>
        <dbReference type="ChEBI" id="CHEBI:30413"/>
    </cofactor>
</comment>
<dbReference type="Proteomes" id="UP001050691">
    <property type="component" value="Unassembled WGS sequence"/>
</dbReference>
<dbReference type="GO" id="GO:0005506">
    <property type="term" value="F:iron ion binding"/>
    <property type="evidence" value="ECO:0007669"/>
    <property type="project" value="InterPro"/>
</dbReference>
<evidence type="ECO:0000313" key="10">
    <source>
        <dbReference type="Proteomes" id="UP001050691"/>
    </source>
</evidence>
<dbReference type="InterPro" id="IPR017972">
    <property type="entry name" value="Cyt_P450_CS"/>
</dbReference>
<dbReference type="AlphaFoldDB" id="A0AAV5AE92"/>
<keyword evidence="10" id="KW-1185">Reference proteome</keyword>
<evidence type="ECO:0000256" key="4">
    <source>
        <dbReference type="ARBA" id="ARBA00022723"/>
    </source>
</evidence>
<keyword evidence="6 8" id="KW-0408">Iron</keyword>
<dbReference type="PANTHER" id="PTHR46300:SF7">
    <property type="entry name" value="P450, PUTATIVE (EUROFUNG)-RELATED"/>
    <property type="match status" value="1"/>
</dbReference>
<evidence type="ECO:0000256" key="3">
    <source>
        <dbReference type="ARBA" id="ARBA00022617"/>
    </source>
</evidence>
<evidence type="ECO:0000256" key="7">
    <source>
        <dbReference type="ARBA" id="ARBA00023033"/>
    </source>
</evidence>
<protein>
    <recommendedName>
        <fullName evidence="11">Cytochrome P450</fullName>
    </recommendedName>
</protein>
<evidence type="ECO:0000256" key="1">
    <source>
        <dbReference type="ARBA" id="ARBA00001971"/>
    </source>
</evidence>
<gene>
    <name evidence="9" type="ORF">Clacol_005265</name>
</gene>
<dbReference type="GO" id="GO:0016705">
    <property type="term" value="F:oxidoreductase activity, acting on paired donors, with incorporation or reduction of molecular oxygen"/>
    <property type="evidence" value="ECO:0007669"/>
    <property type="project" value="InterPro"/>
</dbReference>
<dbReference type="GO" id="GO:0016020">
    <property type="term" value="C:membrane"/>
    <property type="evidence" value="ECO:0007669"/>
    <property type="project" value="UniProtKB-SubCell"/>
</dbReference>
<evidence type="ECO:0008006" key="11">
    <source>
        <dbReference type="Google" id="ProtNLM"/>
    </source>
</evidence>
<dbReference type="PROSITE" id="PS00086">
    <property type="entry name" value="CYTOCHROME_P450"/>
    <property type="match status" value="1"/>
</dbReference>
<dbReference type="GO" id="GO:0020037">
    <property type="term" value="F:heme binding"/>
    <property type="evidence" value="ECO:0007669"/>
    <property type="project" value="InterPro"/>
</dbReference>
<comment type="similarity">
    <text evidence="2 8">Belongs to the cytochrome P450 family.</text>
</comment>
<name>A0AAV5AE92_9AGAM</name>
<dbReference type="InterPro" id="IPR036396">
    <property type="entry name" value="Cyt_P450_sf"/>
</dbReference>
<comment type="caution">
    <text evidence="9">The sequence shown here is derived from an EMBL/GenBank/DDBJ whole genome shotgun (WGS) entry which is preliminary data.</text>
</comment>
<evidence type="ECO:0000256" key="6">
    <source>
        <dbReference type="ARBA" id="ARBA00023004"/>
    </source>
</evidence>
<dbReference type="InterPro" id="IPR001128">
    <property type="entry name" value="Cyt_P450"/>
</dbReference>
<organism evidence="9 10">
    <name type="scientific">Clathrus columnatus</name>
    <dbReference type="NCBI Taxonomy" id="1419009"/>
    <lineage>
        <taxon>Eukaryota</taxon>
        <taxon>Fungi</taxon>
        <taxon>Dikarya</taxon>
        <taxon>Basidiomycota</taxon>
        <taxon>Agaricomycotina</taxon>
        <taxon>Agaricomycetes</taxon>
        <taxon>Phallomycetidae</taxon>
        <taxon>Phallales</taxon>
        <taxon>Clathraceae</taxon>
        <taxon>Clathrus</taxon>
    </lineage>
</organism>
<reference evidence="9" key="1">
    <citation type="submission" date="2021-10" db="EMBL/GenBank/DDBJ databases">
        <title>De novo Genome Assembly of Clathrus columnatus (Basidiomycota, Fungi) Using Illumina and Nanopore Sequence Data.</title>
        <authorList>
            <person name="Ogiso-Tanaka E."/>
            <person name="Itagaki H."/>
            <person name="Hosoya T."/>
            <person name="Hosaka K."/>
        </authorList>
    </citation>
    <scope>NUCLEOTIDE SEQUENCE</scope>
    <source>
        <strain evidence="9">MO-923</strain>
    </source>
</reference>
<evidence type="ECO:0000256" key="2">
    <source>
        <dbReference type="ARBA" id="ARBA00010617"/>
    </source>
</evidence>
<dbReference type="EMBL" id="BPWL01000006">
    <property type="protein sequence ID" value="GJJ11034.1"/>
    <property type="molecule type" value="Genomic_DNA"/>
</dbReference>
<sequence length="329" mass="38032">MGWTVALQQYGEKWRRDRTYFHQFFNQTAVENYHEVQMKYTKVLLKRFYQSPDDYRSHLRCSLGGSILEVTYGIEAISEKDTLLVLSENTVQRCAEAGIPGTYLVDIFPILKYIPSWFPGAKFRRELNQLGKQVLEMRNKPLEIAKTSLKNGDARSSVVSALIENFENNPDRPDDYEEIIEQVTGVAYIAAIDTTNGVLLHFVYTMLLHPEVQRRVQEELDKVVITSKPDADKFNPERFLDERMPAPDFAFGYGRRECPGRYFADNGLFIIMVSILHVFNILPFEGENGPELPPKNHFDSGIILQPKPFKFRIIPRSPDAIRILEELDY</sequence>
<keyword evidence="4 8" id="KW-0479">Metal-binding</keyword>
<proteinExistence type="inferred from homology"/>
<evidence type="ECO:0000256" key="5">
    <source>
        <dbReference type="ARBA" id="ARBA00023002"/>
    </source>
</evidence>
<evidence type="ECO:0000256" key="8">
    <source>
        <dbReference type="RuleBase" id="RU000461"/>
    </source>
</evidence>
<dbReference type="Gene3D" id="1.10.630.10">
    <property type="entry name" value="Cytochrome P450"/>
    <property type="match status" value="2"/>
</dbReference>
<accession>A0AAV5AE92</accession>
<dbReference type="PANTHER" id="PTHR46300">
    <property type="entry name" value="P450, PUTATIVE (EUROFUNG)-RELATED-RELATED"/>
    <property type="match status" value="1"/>
</dbReference>
<dbReference type="InterPro" id="IPR050364">
    <property type="entry name" value="Cytochrome_P450_fung"/>
</dbReference>